<feature type="domain" description="SWIRM" evidence="8">
    <location>
        <begin position="372"/>
        <end position="470"/>
    </location>
</feature>
<evidence type="ECO:0000256" key="3">
    <source>
        <dbReference type="ARBA" id="ARBA00023242"/>
    </source>
</evidence>
<dbReference type="SUPFAM" id="SSF46689">
    <property type="entry name" value="Homeodomain-like"/>
    <property type="match status" value="2"/>
</dbReference>
<protein>
    <recommendedName>
        <fullName evidence="4">Myb-like, SWIRM and MPN domain-containing protein 1</fullName>
    </recommendedName>
</protein>
<comment type="similarity">
    <text evidence="1">Belongs to the peptidase M67A family. MYSM1 subfamily.</text>
</comment>
<feature type="region of interest" description="Disordered" evidence="5">
    <location>
        <begin position="169"/>
        <end position="188"/>
    </location>
</feature>
<organism evidence="11 12">
    <name type="scientific">Vicugna pacos</name>
    <name type="common">Alpaca</name>
    <name type="synonym">Lama pacos</name>
    <dbReference type="NCBI Taxonomy" id="30538"/>
    <lineage>
        <taxon>Eukaryota</taxon>
        <taxon>Metazoa</taxon>
        <taxon>Chordata</taxon>
        <taxon>Craniata</taxon>
        <taxon>Vertebrata</taxon>
        <taxon>Euteleostomi</taxon>
        <taxon>Mammalia</taxon>
        <taxon>Eutheria</taxon>
        <taxon>Laurasiatheria</taxon>
        <taxon>Artiodactyla</taxon>
        <taxon>Tylopoda</taxon>
        <taxon>Camelidae</taxon>
        <taxon>Vicugna</taxon>
    </lineage>
</organism>
<dbReference type="SMART" id="SM00232">
    <property type="entry name" value="JAB_MPN"/>
    <property type="match status" value="1"/>
</dbReference>
<evidence type="ECO:0000313" key="12">
    <source>
        <dbReference type="RefSeq" id="XP_072830436.1"/>
    </source>
</evidence>
<keyword evidence="3" id="KW-0539">Nucleus</keyword>
<evidence type="ECO:0000259" key="10">
    <source>
        <dbReference type="PROSITE" id="PS51294"/>
    </source>
</evidence>
<feature type="domain" description="HTH myb-type" evidence="10">
    <location>
        <begin position="118"/>
        <end position="165"/>
    </location>
</feature>
<dbReference type="SMART" id="SM00717">
    <property type="entry name" value="SANT"/>
    <property type="match status" value="1"/>
</dbReference>
<name>A0ABM5EBA9_VICPA</name>
<evidence type="ECO:0000256" key="4">
    <source>
        <dbReference type="ARBA" id="ARBA00032256"/>
    </source>
</evidence>
<dbReference type="Gene3D" id="3.40.140.10">
    <property type="entry name" value="Cytidine Deaminase, domain 2"/>
    <property type="match status" value="1"/>
</dbReference>
<evidence type="ECO:0000256" key="2">
    <source>
        <dbReference type="ARBA" id="ARBA00023125"/>
    </source>
</evidence>
<evidence type="ECO:0000259" key="7">
    <source>
        <dbReference type="PROSITE" id="PS50249"/>
    </source>
</evidence>
<dbReference type="Gene3D" id="1.10.10.10">
    <property type="entry name" value="Winged helix-like DNA-binding domain superfamily/Winged helix DNA-binding domain"/>
    <property type="match status" value="1"/>
</dbReference>
<evidence type="ECO:0000259" key="8">
    <source>
        <dbReference type="PROSITE" id="PS50934"/>
    </source>
</evidence>
<dbReference type="CDD" id="cd00167">
    <property type="entry name" value="SANT"/>
    <property type="match status" value="1"/>
</dbReference>
<gene>
    <name evidence="12" type="primary">MYSM1</name>
</gene>
<reference evidence="12" key="1">
    <citation type="submission" date="2025-08" db="UniProtKB">
        <authorList>
            <consortium name="RefSeq"/>
        </authorList>
    </citation>
    <scope>IDENTIFICATION</scope>
</reference>
<dbReference type="PROSITE" id="PS50090">
    <property type="entry name" value="MYB_LIKE"/>
    <property type="match status" value="1"/>
</dbReference>
<dbReference type="Proteomes" id="UP001652581">
    <property type="component" value="Chromosome 13"/>
</dbReference>
<sequence>MAAEEADVDVEGDVVPAAAQSGSDENTASVLQDHYLDSSWRTENGLIPWTLDSTISEENRAVIEKMLLEEEYYLSKKSLPEKFWLDHKEDDKKYMKSLQKTAKIMVHSPTKPASYSVKWTIEEKELFEQGLAKFGRRWTKIAKLIGSRTVLQVKSYARQYFKNKVKLDAPEKETPNQKHISDFQVKNEGEGTKAWTQSGLRGRADPNLNAVKIEKLSDDEEVDITDEADELTSQTPQKNLSSDLFLDIRNSTSHETSQGEFIAPDSREEPISKSSKECLQNIKESEMESLSSSEVTFWTENQSTGDQKSVELNDQKCNEPTKTCDKHDGNGITDDARQLLSPEPCGVQKDLSDNELLFHSCQMEESHEEEELKPPEQEVEIDRNIIQEEEKQAIPEFFEGRQAKTPERYLKIRNYILDQWEICKPKYLNKTSVRPGLKNCGDVNCIGRIHTYLELIGAINFGCEQAIYNRPQPVDKVRIRDRKDAVEAYQLAQRLQSMRTRRRRVRDPWGNWCDAKDLEGQTFEHLSAEELARRREEEKCKPGKSSKVPRPTKSSFDPFQLIPCSVFSEEKQEPFQVKVASEALLIMDLHAHVSMAEVIGLLGGRYSEVDKIVEVCAAEPCNSLSTGLQCEMDPVSQTQASETLAVRGYSVIGWYHSHPAFDPNPSLRDIDTQAKYQSYFSRGGAKFIGMIVSPYNRNNPLPYSQITCLVISDEISPDGSYRLPYKFEVQQMLEEPRWGLVFEKTRWIIEKYKLSRSSVPMDKIFHRDSDLTCLQKLLECLRKTLSKVTNCFIAEEFLTQIENLFLSNYKSKPENGVAEENCTVGPKELLM</sequence>
<evidence type="ECO:0000256" key="1">
    <source>
        <dbReference type="ARBA" id="ARBA00007194"/>
    </source>
</evidence>
<feature type="domain" description="MPN" evidence="7">
    <location>
        <begin position="577"/>
        <end position="709"/>
    </location>
</feature>
<dbReference type="SUPFAM" id="SSF102712">
    <property type="entry name" value="JAB1/MPN domain"/>
    <property type="match status" value="1"/>
</dbReference>
<evidence type="ECO:0000256" key="5">
    <source>
        <dbReference type="SAM" id="MobiDB-lite"/>
    </source>
</evidence>
<evidence type="ECO:0000313" key="11">
    <source>
        <dbReference type="Proteomes" id="UP001652581"/>
    </source>
</evidence>
<dbReference type="PANTHER" id="PTHR10410">
    <property type="entry name" value="EUKARYOTIC TRANSLATION INITIATION FACTOR 3 -RELATED"/>
    <property type="match status" value="1"/>
</dbReference>
<evidence type="ECO:0000259" key="9">
    <source>
        <dbReference type="PROSITE" id="PS51293"/>
    </source>
</evidence>
<dbReference type="Pfam" id="PF04433">
    <property type="entry name" value="SWIRM"/>
    <property type="match status" value="1"/>
</dbReference>
<dbReference type="Pfam" id="PF01398">
    <property type="entry name" value="JAB"/>
    <property type="match status" value="1"/>
</dbReference>
<keyword evidence="2" id="KW-0238">DNA-binding</keyword>
<dbReference type="PROSITE" id="PS51293">
    <property type="entry name" value="SANT"/>
    <property type="match status" value="1"/>
</dbReference>
<dbReference type="InterPro" id="IPR009057">
    <property type="entry name" value="Homeodomain-like_sf"/>
</dbReference>
<dbReference type="InterPro" id="IPR017884">
    <property type="entry name" value="SANT_dom"/>
</dbReference>
<feature type="compositionally biased region" description="Acidic residues" evidence="5">
    <location>
        <begin position="1"/>
        <end position="12"/>
    </location>
</feature>
<dbReference type="InterPro" id="IPR037518">
    <property type="entry name" value="MPN"/>
</dbReference>
<dbReference type="Pfam" id="PF00249">
    <property type="entry name" value="Myb_DNA-binding"/>
    <property type="match status" value="1"/>
</dbReference>
<dbReference type="CDD" id="cd08067">
    <property type="entry name" value="MPN_2A_DUB"/>
    <property type="match status" value="1"/>
</dbReference>
<dbReference type="InterPro" id="IPR001005">
    <property type="entry name" value="SANT/Myb"/>
</dbReference>
<dbReference type="PROSITE" id="PS50934">
    <property type="entry name" value="SWIRM"/>
    <property type="match status" value="1"/>
</dbReference>
<dbReference type="InterPro" id="IPR050242">
    <property type="entry name" value="JAMM_MPN+_peptidase_M67A"/>
</dbReference>
<dbReference type="PROSITE" id="PS50249">
    <property type="entry name" value="MPN"/>
    <property type="match status" value="1"/>
</dbReference>
<dbReference type="InterPro" id="IPR017930">
    <property type="entry name" value="Myb_dom"/>
</dbReference>
<feature type="region of interest" description="Disordered" evidence="5">
    <location>
        <begin position="1"/>
        <end position="27"/>
    </location>
</feature>
<accession>A0ABM5EBA9</accession>
<dbReference type="RefSeq" id="XP_072830436.1">
    <property type="nucleotide sequence ID" value="XM_072974335.1"/>
</dbReference>
<dbReference type="InterPro" id="IPR000555">
    <property type="entry name" value="JAMM/MPN+_dom"/>
</dbReference>
<feature type="region of interest" description="Disordered" evidence="5">
    <location>
        <begin position="534"/>
        <end position="553"/>
    </location>
</feature>
<dbReference type="InterPro" id="IPR036388">
    <property type="entry name" value="WH-like_DNA-bd_sf"/>
</dbReference>
<keyword evidence="11" id="KW-1185">Reference proteome</keyword>
<feature type="domain" description="SANT" evidence="9">
    <location>
        <begin position="114"/>
        <end position="165"/>
    </location>
</feature>
<dbReference type="Gene3D" id="1.10.10.60">
    <property type="entry name" value="Homeodomain-like"/>
    <property type="match status" value="1"/>
</dbReference>
<proteinExistence type="inferred from homology"/>
<dbReference type="GeneID" id="102541436"/>
<evidence type="ECO:0000259" key="6">
    <source>
        <dbReference type="PROSITE" id="PS50090"/>
    </source>
</evidence>
<feature type="domain" description="Myb-like" evidence="6">
    <location>
        <begin position="111"/>
        <end position="161"/>
    </location>
</feature>
<dbReference type="PROSITE" id="PS51294">
    <property type="entry name" value="HTH_MYB"/>
    <property type="match status" value="1"/>
</dbReference>
<dbReference type="InterPro" id="IPR007526">
    <property type="entry name" value="SWIRM"/>
</dbReference>